<protein>
    <submittedName>
        <fullName evidence="2">DUF2493 domain-containing protein</fullName>
    </submittedName>
</protein>
<dbReference type="RefSeq" id="WP_157458989.1">
    <property type="nucleotide sequence ID" value="NZ_WQLB01000009.1"/>
</dbReference>
<dbReference type="EMBL" id="WQLB01000009">
    <property type="protein sequence ID" value="MVN86940.1"/>
    <property type="molecule type" value="Genomic_DNA"/>
</dbReference>
<dbReference type="InterPro" id="IPR019627">
    <property type="entry name" value="YAcAr"/>
</dbReference>
<organism evidence="2 3">
    <name type="scientific">Deinococcus arboris</name>
    <dbReference type="NCBI Taxonomy" id="2682977"/>
    <lineage>
        <taxon>Bacteria</taxon>
        <taxon>Thermotogati</taxon>
        <taxon>Deinococcota</taxon>
        <taxon>Deinococci</taxon>
        <taxon>Deinococcales</taxon>
        <taxon>Deinococcaceae</taxon>
        <taxon>Deinococcus</taxon>
    </lineage>
</organism>
<comment type="caution">
    <text evidence="2">The sequence shown here is derived from an EMBL/GenBank/DDBJ whole genome shotgun (WGS) entry which is preliminary data.</text>
</comment>
<gene>
    <name evidence="2" type="ORF">GO986_09195</name>
</gene>
<keyword evidence="3" id="KW-1185">Reference proteome</keyword>
<dbReference type="AlphaFoldDB" id="A0A7C9LTX7"/>
<evidence type="ECO:0000313" key="2">
    <source>
        <dbReference type="EMBL" id="MVN86940.1"/>
    </source>
</evidence>
<name>A0A7C9LTX7_9DEIO</name>
<dbReference type="Pfam" id="PF10686">
    <property type="entry name" value="YAcAr"/>
    <property type="match status" value="1"/>
</dbReference>
<feature type="domain" description="YspA cpYpsA-related SLOG" evidence="1">
    <location>
        <begin position="12"/>
        <end position="77"/>
    </location>
</feature>
<accession>A0A7C9LTX7</accession>
<evidence type="ECO:0000313" key="3">
    <source>
        <dbReference type="Proteomes" id="UP000483286"/>
    </source>
</evidence>
<sequence>MDNLPESGMATPLIIAGSRDLYRPDLVSLAVQDWLLEHRPVSEVISGGAKGTDATGEAWAAAGGYPVRRFPADWHRYGRTAGLRRNRQMAEYAAQHGGGCLVIHHGSLDMIRTAQALWLPVLEWNLQGLEPGEF</sequence>
<proteinExistence type="predicted"/>
<dbReference type="Proteomes" id="UP000483286">
    <property type="component" value="Unassembled WGS sequence"/>
</dbReference>
<evidence type="ECO:0000259" key="1">
    <source>
        <dbReference type="Pfam" id="PF10686"/>
    </source>
</evidence>
<reference evidence="2 3" key="1">
    <citation type="submission" date="2019-12" db="EMBL/GenBank/DDBJ databases">
        <title>Deinococcus sp. HMF7620 Genome sequencing and assembly.</title>
        <authorList>
            <person name="Kang H."/>
            <person name="Kim H."/>
            <person name="Joh K."/>
        </authorList>
    </citation>
    <scope>NUCLEOTIDE SEQUENCE [LARGE SCALE GENOMIC DNA]</scope>
    <source>
        <strain evidence="2 3">HMF7620</strain>
    </source>
</reference>